<gene>
    <name evidence="2" type="ORF">A2834_02295</name>
</gene>
<evidence type="ECO:0000313" key="3">
    <source>
        <dbReference type="Proteomes" id="UP000179251"/>
    </source>
</evidence>
<organism evidence="2 3">
    <name type="scientific">Candidatus Giovannonibacteria bacterium RIFCSPHIGHO2_01_FULL_45_23</name>
    <dbReference type="NCBI Taxonomy" id="1798325"/>
    <lineage>
        <taxon>Bacteria</taxon>
        <taxon>Candidatus Giovannoniibacteriota</taxon>
    </lineage>
</organism>
<dbReference type="EMBL" id="MFHD01000006">
    <property type="protein sequence ID" value="OGF63153.1"/>
    <property type="molecule type" value="Genomic_DNA"/>
</dbReference>
<evidence type="ECO:0000256" key="1">
    <source>
        <dbReference type="SAM" id="MobiDB-lite"/>
    </source>
</evidence>
<dbReference type="AlphaFoldDB" id="A0A1F5VI60"/>
<proteinExistence type="predicted"/>
<name>A0A1F5VI60_9BACT</name>
<feature type="region of interest" description="Disordered" evidence="1">
    <location>
        <begin position="44"/>
        <end position="63"/>
    </location>
</feature>
<sequence length="86" mass="9756">MENIDREEKTTPETLVEQFEAEADQVMSSMQEVRNEAKSLLEQLRQSGEENADSATSGTGANEIIKRGKELVQLQKRITDKMRELS</sequence>
<evidence type="ECO:0000313" key="2">
    <source>
        <dbReference type="EMBL" id="OGF63153.1"/>
    </source>
</evidence>
<comment type="caution">
    <text evidence="2">The sequence shown here is derived from an EMBL/GenBank/DDBJ whole genome shotgun (WGS) entry which is preliminary data.</text>
</comment>
<protein>
    <submittedName>
        <fullName evidence="2">Uncharacterized protein</fullName>
    </submittedName>
</protein>
<dbReference type="Proteomes" id="UP000179251">
    <property type="component" value="Unassembled WGS sequence"/>
</dbReference>
<reference evidence="2 3" key="1">
    <citation type="journal article" date="2016" name="Nat. Commun.">
        <title>Thousands of microbial genomes shed light on interconnected biogeochemical processes in an aquifer system.</title>
        <authorList>
            <person name="Anantharaman K."/>
            <person name="Brown C.T."/>
            <person name="Hug L.A."/>
            <person name="Sharon I."/>
            <person name="Castelle C.J."/>
            <person name="Probst A.J."/>
            <person name="Thomas B.C."/>
            <person name="Singh A."/>
            <person name="Wilkins M.J."/>
            <person name="Karaoz U."/>
            <person name="Brodie E.L."/>
            <person name="Williams K.H."/>
            <person name="Hubbard S.S."/>
            <person name="Banfield J.F."/>
        </authorList>
    </citation>
    <scope>NUCLEOTIDE SEQUENCE [LARGE SCALE GENOMIC DNA]</scope>
</reference>
<accession>A0A1F5VI60</accession>